<dbReference type="Pfam" id="PF02518">
    <property type="entry name" value="HATPase_c"/>
    <property type="match status" value="1"/>
</dbReference>
<proteinExistence type="predicted"/>
<dbReference type="InterPro" id="IPR029016">
    <property type="entry name" value="GAF-like_dom_sf"/>
</dbReference>
<protein>
    <recommendedName>
        <fullName evidence="2">histidine kinase</fullName>
        <ecNumber evidence="2">2.7.13.3</ecNumber>
    </recommendedName>
</protein>
<dbReference type="InterPro" id="IPR000014">
    <property type="entry name" value="PAS"/>
</dbReference>
<evidence type="ECO:0000313" key="14">
    <source>
        <dbReference type="EMBL" id="SHK07819.1"/>
    </source>
</evidence>
<keyword evidence="7" id="KW-0067">ATP-binding</keyword>
<keyword evidence="6" id="KW-0418">Kinase</keyword>
<dbReference type="Pfam" id="PF13426">
    <property type="entry name" value="PAS_9"/>
    <property type="match status" value="1"/>
</dbReference>
<feature type="transmembrane region" description="Helical" evidence="10">
    <location>
        <begin position="12"/>
        <end position="32"/>
    </location>
</feature>
<dbReference type="CDD" id="cd16917">
    <property type="entry name" value="HATPase_UhpB-NarQ-NarX-like"/>
    <property type="match status" value="1"/>
</dbReference>
<dbReference type="SMART" id="SM00091">
    <property type="entry name" value="PAS"/>
    <property type="match status" value="3"/>
</dbReference>
<name>A0A1M6PIR1_9BACT</name>
<dbReference type="InterPro" id="IPR001610">
    <property type="entry name" value="PAC"/>
</dbReference>
<dbReference type="Pfam" id="PF13185">
    <property type="entry name" value="GAF_2"/>
    <property type="match status" value="1"/>
</dbReference>
<keyword evidence="9" id="KW-0175">Coiled coil</keyword>
<dbReference type="InterPro" id="IPR035965">
    <property type="entry name" value="PAS-like_dom_sf"/>
</dbReference>
<dbReference type="STRING" id="1121393.SAMN02745216_02848"/>
<keyword evidence="10" id="KW-1133">Transmembrane helix</keyword>
<dbReference type="InterPro" id="IPR011712">
    <property type="entry name" value="Sig_transdc_His_kin_sub3_dim/P"/>
</dbReference>
<dbReference type="Gene3D" id="2.10.70.100">
    <property type="match status" value="1"/>
</dbReference>
<dbReference type="Gene3D" id="1.20.5.1930">
    <property type="match status" value="1"/>
</dbReference>
<gene>
    <name evidence="14" type="ORF">SAMN02745216_02848</name>
</gene>
<dbReference type="PROSITE" id="PS50112">
    <property type="entry name" value="PAS"/>
    <property type="match status" value="1"/>
</dbReference>
<dbReference type="InterPro" id="IPR036890">
    <property type="entry name" value="HATPase_C_sf"/>
</dbReference>
<evidence type="ECO:0000256" key="8">
    <source>
        <dbReference type="ARBA" id="ARBA00023012"/>
    </source>
</evidence>
<evidence type="ECO:0000256" key="5">
    <source>
        <dbReference type="ARBA" id="ARBA00022741"/>
    </source>
</evidence>
<evidence type="ECO:0000313" key="15">
    <source>
        <dbReference type="Proteomes" id="UP000183994"/>
    </source>
</evidence>
<dbReference type="Gene3D" id="3.30.450.20">
    <property type="entry name" value="PAS domain"/>
    <property type="match status" value="4"/>
</dbReference>
<dbReference type="GO" id="GO:0046983">
    <property type="term" value="F:protein dimerization activity"/>
    <property type="evidence" value="ECO:0007669"/>
    <property type="project" value="InterPro"/>
</dbReference>
<keyword evidence="10" id="KW-0812">Transmembrane</keyword>
<feature type="domain" description="PAC" evidence="13">
    <location>
        <begin position="651"/>
        <end position="703"/>
    </location>
</feature>
<keyword evidence="8" id="KW-0902">Two-component regulatory system</keyword>
<feature type="transmembrane region" description="Helical" evidence="10">
    <location>
        <begin position="131"/>
        <end position="149"/>
    </location>
</feature>
<evidence type="ECO:0000259" key="13">
    <source>
        <dbReference type="PROSITE" id="PS50113"/>
    </source>
</evidence>
<feature type="transmembrane region" description="Helical" evidence="10">
    <location>
        <begin position="64"/>
        <end position="84"/>
    </location>
</feature>
<evidence type="ECO:0000256" key="3">
    <source>
        <dbReference type="ARBA" id="ARBA00022553"/>
    </source>
</evidence>
<dbReference type="InterPro" id="IPR000700">
    <property type="entry name" value="PAS-assoc_C"/>
</dbReference>
<keyword evidence="15" id="KW-1185">Reference proteome</keyword>
<dbReference type="PROSITE" id="PS50113">
    <property type="entry name" value="PAC"/>
    <property type="match status" value="1"/>
</dbReference>
<dbReference type="PROSITE" id="PS50109">
    <property type="entry name" value="HIS_KIN"/>
    <property type="match status" value="1"/>
</dbReference>
<keyword evidence="5" id="KW-0547">Nucleotide-binding</keyword>
<dbReference type="SMART" id="SM00387">
    <property type="entry name" value="HATPase_c"/>
    <property type="match status" value="1"/>
</dbReference>
<dbReference type="SUPFAM" id="SSF55781">
    <property type="entry name" value="GAF domain-like"/>
    <property type="match status" value="2"/>
</dbReference>
<evidence type="ECO:0000256" key="9">
    <source>
        <dbReference type="SAM" id="Coils"/>
    </source>
</evidence>
<dbReference type="Pfam" id="PF08447">
    <property type="entry name" value="PAS_3"/>
    <property type="match status" value="1"/>
</dbReference>
<evidence type="ECO:0000256" key="7">
    <source>
        <dbReference type="ARBA" id="ARBA00022840"/>
    </source>
</evidence>
<dbReference type="Pfam" id="PF17159">
    <property type="entry name" value="MASE3"/>
    <property type="match status" value="1"/>
</dbReference>
<reference evidence="15" key="1">
    <citation type="submission" date="2016-11" db="EMBL/GenBank/DDBJ databases">
        <authorList>
            <person name="Varghese N."/>
            <person name="Submissions S."/>
        </authorList>
    </citation>
    <scope>NUCLEOTIDE SEQUENCE [LARGE SCALE GENOMIC DNA]</scope>
    <source>
        <strain evidence="15">DSM 16219</strain>
    </source>
</reference>
<dbReference type="PANTHER" id="PTHR24421:SF10">
    <property type="entry name" value="NITRATE_NITRITE SENSOR PROTEIN NARQ"/>
    <property type="match status" value="1"/>
</dbReference>
<feature type="coiled-coil region" evidence="9">
    <location>
        <begin position="1119"/>
        <end position="1160"/>
    </location>
</feature>
<accession>A0A1M6PIR1</accession>
<feature type="transmembrane region" description="Helical" evidence="10">
    <location>
        <begin position="38"/>
        <end position="57"/>
    </location>
</feature>
<feature type="transmembrane region" description="Helical" evidence="10">
    <location>
        <begin position="104"/>
        <end position="124"/>
    </location>
</feature>
<dbReference type="CDD" id="cd00130">
    <property type="entry name" value="PAS"/>
    <property type="match status" value="1"/>
</dbReference>
<dbReference type="NCBIfam" id="TIGR00229">
    <property type="entry name" value="sensory_box"/>
    <property type="match status" value="1"/>
</dbReference>
<dbReference type="PANTHER" id="PTHR24421">
    <property type="entry name" value="NITRATE/NITRITE SENSOR PROTEIN NARX-RELATED"/>
    <property type="match status" value="1"/>
</dbReference>
<dbReference type="SMART" id="SM00086">
    <property type="entry name" value="PAC"/>
    <property type="match status" value="2"/>
</dbReference>
<feature type="domain" description="PAS" evidence="12">
    <location>
        <begin position="731"/>
        <end position="775"/>
    </location>
</feature>
<dbReference type="SUPFAM" id="SSF55785">
    <property type="entry name" value="PYP-like sensor domain (PAS domain)"/>
    <property type="match status" value="4"/>
</dbReference>
<dbReference type="SMART" id="SM00065">
    <property type="entry name" value="GAF"/>
    <property type="match status" value="2"/>
</dbReference>
<dbReference type="GO" id="GO:0016020">
    <property type="term" value="C:membrane"/>
    <property type="evidence" value="ECO:0007669"/>
    <property type="project" value="InterPro"/>
</dbReference>
<evidence type="ECO:0000256" key="6">
    <source>
        <dbReference type="ARBA" id="ARBA00022777"/>
    </source>
</evidence>
<dbReference type="Gene3D" id="3.30.565.10">
    <property type="entry name" value="Histidine kinase-like ATPase, C-terminal domain"/>
    <property type="match status" value="1"/>
</dbReference>
<evidence type="ECO:0000256" key="10">
    <source>
        <dbReference type="SAM" id="Phobius"/>
    </source>
</evidence>
<comment type="catalytic activity">
    <reaction evidence="1">
        <text>ATP + protein L-histidine = ADP + protein N-phospho-L-histidine.</text>
        <dbReference type="EC" id="2.7.13.3"/>
    </reaction>
</comment>
<dbReference type="Proteomes" id="UP000183994">
    <property type="component" value="Unassembled WGS sequence"/>
</dbReference>
<dbReference type="InterPro" id="IPR033425">
    <property type="entry name" value="MASE3"/>
</dbReference>
<feature type="transmembrane region" description="Helical" evidence="10">
    <location>
        <begin position="199"/>
        <end position="217"/>
    </location>
</feature>
<dbReference type="Pfam" id="PF07730">
    <property type="entry name" value="HisKA_3"/>
    <property type="match status" value="1"/>
</dbReference>
<dbReference type="InterPro" id="IPR005467">
    <property type="entry name" value="His_kinase_dom"/>
</dbReference>
<evidence type="ECO:0000259" key="12">
    <source>
        <dbReference type="PROSITE" id="PS50112"/>
    </source>
</evidence>
<keyword evidence="4" id="KW-0808">Transferase</keyword>
<sequence>MEKSPEKTTQVQTVIIEAALLAMFFALGQWHYLLFHSAVEIFCTVVCWAIFLVGLNTRQHAGGGYFTVLASGYLYVGIFTMLHMMAYKGMNVLQLSGPNIATQLWVSARFVEVLVLVSAPFFIARRINLPTALTAFGALTLALCYSIFFLQVFPVCYVEGQGLTTFKTVSEYIFCLGYLIAGLYLYQSRMDLDLKTLKQILLALGFSILAELSFTLYNDVYGLANAAGHFFKLLSFYLIYRAVVRTAFENPLALTFRDLERKQQELAASEARFRSLFRRMDFGAAVFKFSPDQEKFVLMDINSAGGSIDGVVREQVTGKPVGEVFPHYGKGGLQDLIKQVWRTNETATLGPISHDLQGRTVWRKYTAFKIPSQEVVCLYSDETGAQRAIQARQRRSAAALKLFSLSKHILGQNTVELLLQSVAAAACEFSEAQECGAIYSDSNGNLLTSTASSNGLNPTLKASLDALWEQKDLFSTHLKDGPTILGRDEVDGLTLFPGTNFFQGADCSLLVSALLNREGALSGLVVAVRRGGPPFEQDDREFAGQIASLASLGLQLMEARNRARRRANTLEALLEAVPALVWRTNDPECRVILGNKAANNLLSVSPETNVSPAGRKSSFPGVVDVFDSMGAPYSPEDLPLLRSVYSGKPVMGEEMELRLPDGGSVWIKGNATPLLGRDGKVEGGVSAYVDITDQKRTEVDLRRIQEDLKQAQIVAHVGSWRLNLKTHSLQWSKESYRIFGIPDDEPINYDIFLEAVHPDDRERVTSKWQAALAGDSYDVEHRIVVDGAIKWVREIGGLEQDANGVSNWAFGTVQDITSMKLAHLSLHEKDQHLGLALQAAAGFSFEWNPRTDALKRSPECKVILGLPDSATREDGQEYWDYVVPKDRNLLLKSIKGLSPENPSYTITYGWIKPDNNIVYLKESAYGIFNGAMELERLVGISLDVTPQEIVLDKLAGLTKRFRLLASVAGRLLASEDVQASVEDMCMEVMQHLSCSCFFNYMAHERSHRLHLNAYSGIPAEQAKKQEWLDYGESVSGCVALQGEPFLGENLKASMDPKASALKDYGIQAYCCHPLVVGDQVIGTLAFGARDRAFFSYEDKSIIKTVANQTALAMERILNQNALEAANENLERRVAERTRELESLLRKLKEMSQRVIEVQENERKAVAQEVHDSIGAGLAAVKFSLERVFSNGHAASHRQTAEAIEKSIGMLKSVIDEARRLSRDLWPTILRDLGLVPGLHSLLREYEEVHPQHEVLNQVSKDAENIPAPLHIVIYRVVQEAMNNAASHSKADKIIVNLASTENNGWKLSVEDNGIGMDTDDVLSDKMQSKSLGLASIRERVSLSGGELFIESAPGRGTRIVAQWSGFAA</sequence>
<dbReference type="EC" id="2.7.13.3" evidence="2"/>
<evidence type="ECO:0000259" key="11">
    <source>
        <dbReference type="PROSITE" id="PS50109"/>
    </source>
</evidence>
<dbReference type="InterPro" id="IPR003018">
    <property type="entry name" value="GAF"/>
</dbReference>
<dbReference type="Gene3D" id="3.30.450.40">
    <property type="match status" value="2"/>
</dbReference>
<evidence type="ECO:0000256" key="2">
    <source>
        <dbReference type="ARBA" id="ARBA00012438"/>
    </source>
</evidence>
<keyword evidence="10" id="KW-0472">Membrane</keyword>
<feature type="domain" description="Histidine kinase" evidence="11">
    <location>
        <begin position="1273"/>
        <end position="1359"/>
    </location>
</feature>
<feature type="transmembrane region" description="Helical" evidence="10">
    <location>
        <begin position="169"/>
        <end position="187"/>
    </location>
</feature>
<dbReference type="GO" id="GO:0005524">
    <property type="term" value="F:ATP binding"/>
    <property type="evidence" value="ECO:0007669"/>
    <property type="project" value="UniProtKB-KW"/>
</dbReference>
<dbReference type="RefSeq" id="WP_073476838.1">
    <property type="nucleotide sequence ID" value="NZ_FQZU01000017.1"/>
</dbReference>
<dbReference type="GO" id="GO:0000155">
    <property type="term" value="F:phosphorelay sensor kinase activity"/>
    <property type="evidence" value="ECO:0007669"/>
    <property type="project" value="InterPro"/>
</dbReference>
<dbReference type="InterPro" id="IPR003594">
    <property type="entry name" value="HATPase_dom"/>
</dbReference>
<organism evidence="14 15">
    <name type="scientific">Desulfatibacillum alkenivorans DSM 16219</name>
    <dbReference type="NCBI Taxonomy" id="1121393"/>
    <lineage>
        <taxon>Bacteria</taxon>
        <taxon>Pseudomonadati</taxon>
        <taxon>Thermodesulfobacteriota</taxon>
        <taxon>Desulfobacteria</taxon>
        <taxon>Desulfobacterales</taxon>
        <taxon>Desulfatibacillaceae</taxon>
        <taxon>Desulfatibacillum</taxon>
    </lineage>
</organism>
<keyword evidence="3" id="KW-0597">Phosphoprotein</keyword>
<evidence type="ECO:0000256" key="4">
    <source>
        <dbReference type="ARBA" id="ARBA00022679"/>
    </source>
</evidence>
<dbReference type="InterPro" id="IPR050482">
    <property type="entry name" value="Sensor_HK_TwoCompSys"/>
</dbReference>
<dbReference type="InterPro" id="IPR013655">
    <property type="entry name" value="PAS_fold_3"/>
</dbReference>
<dbReference type="EMBL" id="FQZU01000017">
    <property type="protein sequence ID" value="SHK07819.1"/>
    <property type="molecule type" value="Genomic_DNA"/>
</dbReference>
<evidence type="ECO:0000256" key="1">
    <source>
        <dbReference type="ARBA" id="ARBA00000085"/>
    </source>
</evidence>
<dbReference type="SUPFAM" id="SSF55874">
    <property type="entry name" value="ATPase domain of HSP90 chaperone/DNA topoisomerase II/histidine kinase"/>
    <property type="match status" value="1"/>
</dbReference>